<evidence type="ECO:0000256" key="10">
    <source>
        <dbReference type="ARBA" id="ARBA00023136"/>
    </source>
</evidence>
<evidence type="ECO:0000256" key="1">
    <source>
        <dbReference type="ARBA" id="ARBA00004162"/>
    </source>
</evidence>
<evidence type="ECO:0000313" key="18">
    <source>
        <dbReference type="Proteomes" id="UP000264800"/>
    </source>
</evidence>
<dbReference type="InterPro" id="IPR001611">
    <property type="entry name" value="Leu-rich_rpt"/>
</dbReference>
<feature type="region of interest" description="Disordered" evidence="13">
    <location>
        <begin position="301"/>
        <end position="332"/>
    </location>
</feature>
<dbReference type="GO" id="GO:0044325">
    <property type="term" value="F:transmembrane transporter binding"/>
    <property type="evidence" value="ECO:0007669"/>
    <property type="project" value="TreeGrafter"/>
</dbReference>
<dbReference type="FunFam" id="3.80.10.10:FF:000015">
    <property type="entry name" value="Leucine rich repeat containing 38"/>
    <property type="match status" value="1"/>
</dbReference>
<dbReference type="Pfam" id="PF13855">
    <property type="entry name" value="LRR_8"/>
    <property type="match status" value="1"/>
</dbReference>
<proteinExistence type="predicted"/>
<keyword evidence="10 14" id="KW-0472">Membrane</keyword>
<feature type="domain" description="LRRNT" evidence="16">
    <location>
        <begin position="40"/>
        <end position="73"/>
    </location>
</feature>
<reference evidence="17" key="2">
    <citation type="submission" date="2025-09" db="UniProtKB">
        <authorList>
            <consortium name="Ensembl"/>
        </authorList>
    </citation>
    <scope>IDENTIFICATION</scope>
</reference>
<evidence type="ECO:0000313" key="17">
    <source>
        <dbReference type="Ensembl" id="ENSKMAP00000008139.1"/>
    </source>
</evidence>
<evidence type="ECO:0000256" key="3">
    <source>
        <dbReference type="ARBA" id="ARBA00022475"/>
    </source>
</evidence>
<evidence type="ECO:0000256" key="9">
    <source>
        <dbReference type="ARBA" id="ARBA00023065"/>
    </source>
</evidence>
<dbReference type="GO" id="GO:0099104">
    <property type="term" value="F:potassium channel activator activity"/>
    <property type="evidence" value="ECO:0007669"/>
    <property type="project" value="TreeGrafter"/>
</dbReference>
<protein>
    <submittedName>
        <fullName evidence="17">Leucine-rich repeat-containing protein 52</fullName>
    </submittedName>
</protein>
<keyword evidence="8 14" id="KW-1133">Transmembrane helix</keyword>
<comment type="subcellular location">
    <subcellularLocation>
        <location evidence="1">Cell membrane</location>
        <topology evidence="1">Single-pass membrane protein</topology>
    </subcellularLocation>
</comment>
<evidence type="ECO:0000256" key="7">
    <source>
        <dbReference type="ARBA" id="ARBA00022737"/>
    </source>
</evidence>
<dbReference type="InterPro" id="IPR051432">
    <property type="entry name" value="KCNMA1_auxiliary"/>
</dbReference>
<evidence type="ECO:0000256" key="8">
    <source>
        <dbReference type="ARBA" id="ARBA00022989"/>
    </source>
</evidence>
<keyword evidence="2" id="KW-0813">Transport</keyword>
<dbReference type="Proteomes" id="UP000264800">
    <property type="component" value="Unplaced"/>
</dbReference>
<dbReference type="PANTHER" id="PTHR46473">
    <property type="entry name" value="GH08155P"/>
    <property type="match status" value="1"/>
</dbReference>
<feature type="transmembrane region" description="Helical" evidence="14">
    <location>
        <begin position="261"/>
        <end position="289"/>
    </location>
</feature>
<feature type="signal peptide" evidence="15">
    <location>
        <begin position="1"/>
        <end position="30"/>
    </location>
</feature>
<dbReference type="SUPFAM" id="SSF52058">
    <property type="entry name" value="L domain-like"/>
    <property type="match status" value="1"/>
</dbReference>
<dbReference type="OMA" id="WVHLEDE"/>
<evidence type="ECO:0000259" key="16">
    <source>
        <dbReference type="SMART" id="SM00013"/>
    </source>
</evidence>
<keyword evidence="3" id="KW-1003">Cell membrane</keyword>
<organism evidence="17 18">
    <name type="scientific">Kryptolebias marmoratus</name>
    <name type="common">Mangrove killifish</name>
    <name type="synonym">Rivulus marmoratus</name>
    <dbReference type="NCBI Taxonomy" id="37003"/>
    <lineage>
        <taxon>Eukaryota</taxon>
        <taxon>Metazoa</taxon>
        <taxon>Chordata</taxon>
        <taxon>Craniata</taxon>
        <taxon>Vertebrata</taxon>
        <taxon>Euteleostomi</taxon>
        <taxon>Actinopterygii</taxon>
        <taxon>Neopterygii</taxon>
        <taxon>Teleostei</taxon>
        <taxon>Neoteleostei</taxon>
        <taxon>Acanthomorphata</taxon>
        <taxon>Ovalentaria</taxon>
        <taxon>Atherinomorphae</taxon>
        <taxon>Cyprinodontiformes</taxon>
        <taxon>Rivulidae</taxon>
        <taxon>Kryptolebias</taxon>
    </lineage>
</organism>
<keyword evidence="12" id="KW-0407">Ion channel</keyword>
<dbReference type="GO" id="GO:0005249">
    <property type="term" value="F:voltage-gated potassium channel activity"/>
    <property type="evidence" value="ECO:0007669"/>
    <property type="project" value="TreeGrafter"/>
</dbReference>
<dbReference type="InterPro" id="IPR003591">
    <property type="entry name" value="Leu-rich_rpt_typical-subtyp"/>
</dbReference>
<feature type="chain" id="PRO_5018601627" evidence="15">
    <location>
        <begin position="31"/>
        <end position="332"/>
    </location>
</feature>
<name>A0A3Q3AAM0_KRYMA</name>
<keyword evidence="7" id="KW-0677">Repeat</keyword>
<reference evidence="17" key="1">
    <citation type="submission" date="2025-08" db="UniProtKB">
        <authorList>
            <consortium name="Ensembl"/>
        </authorList>
    </citation>
    <scope>IDENTIFICATION</scope>
</reference>
<keyword evidence="11" id="KW-1015">Disulfide bond</keyword>
<keyword evidence="5 14" id="KW-0812">Transmembrane</keyword>
<evidence type="ECO:0000256" key="6">
    <source>
        <dbReference type="ARBA" id="ARBA00022729"/>
    </source>
</evidence>
<keyword evidence="9" id="KW-0406">Ion transport</keyword>
<dbReference type="Ensembl" id="ENSKMAT00000008265.1">
    <property type="protein sequence ID" value="ENSKMAP00000008139.1"/>
    <property type="gene ID" value="ENSKMAG00000006115.1"/>
</dbReference>
<evidence type="ECO:0000256" key="11">
    <source>
        <dbReference type="ARBA" id="ARBA00023157"/>
    </source>
</evidence>
<evidence type="ECO:0000256" key="12">
    <source>
        <dbReference type="ARBA" id="ARBA00023303"/>
    </source>
</evidence>
<keyword evidence="6 15" id="KW-0732">Signal</keyword>
<keyword evidence="18" id="KW-1185">Reference proteome</keyword>
<dbReference type="RefSeq" id="XP_017275666.1">
    <property type="nucleotide sequence ID" value="XM_017420177.3"/>
</dbReference>
<dbReference type="SMART" id="SM00013">
    <property type="entry name" value="LRRNT"/>
    <property type="match status" value="1"/>
</dbReference>
<dbReference type="KEGG" id="kmr:108238226"/>
<evidence type="ECO:0000256" key="2">
    <source>
        <dbReference type="ARBA" id="ARBA00022448"/>
    </source>
</evidence>
<dbReference type="GO" id="GO:0008076">
    <property type="term" value="C:voltage-gated potassium channel complex"/>
    <property type="evidence" value="ECO:0007669"/>
    <property type="project" value="TreeGrafter"/>
</dbReference>
<keyword evidence="4" id="KW-0433">Leucine-rich repeat</keyword>
<dbReference type="GeneTree" id="ENSGT00940000156906"/>
<dbReference type="GeneID" id="108238226"/>
<evidence type="ECO:0000256" key="4">
    <source>
        <dbReference type="ARBA" id="ARBA00022614"/>
    </source>
</evidence>
<accession>A0A3Q3AAM0</accession>
<dbReference type="STRING" id="37003.ENSKMAP00000008139"/>
<evidence type="ECO:0000256" key="14">
    <source>
        <dbReference type="SAM" id="Phobius"/>
    </source>
</evidence>
<dbReference type="AlphaFoldDB" id="A0A3Q3AAM0"/>
<dbReference type="PANTHER" id="PTHR46473:SF6">
    <property type="entry name" value="LEUCINE-RICH REPEAT-CONTAINING PROTEIN 52"/>
    <property type="match status" value="1"/>
</dbReference>
<dbReference type="OrthoDB" id="4691307at2759"/>
<feature type="compositionally biased region" description="Polar residues" evidence="13">
    <location>
        <begin position="323"/>
        <end position="332"/>
    </location>
</feature>
<dbReference type="InterPro" id="IPR032675">
    <property type="entry name" value="LRR_dom_sf"/>
</dbReference>
<dbReference type="InterPro" id="IPR000372">
    <property type="entry name" value="LRRNT"/>
</dbReference>
<dbReference type="Gene3D" id="3.80.10.10">
    <property type="entry name" value="Ribonuclease Inhibitor"/>
    <property type="match status" value="1"/>
</dbReference>
<dbReference type="SMART" id="SM00369">
    <property type="entry name" value="LRR_TYP"/>
    <property type="match status" value="4"/>
</dbReference>
<evidence type="ECO:0000256" key="5">
    <source>
        <dbReference type="ARBA" id="ARBA00022692"/>
    </source>
</evidence>
<evidence type="ECO:0000256" key="13">
    <source>
        <dbReference type="SAM" id="MobiDB-lite"/>
    </source>
</evidence>
<evidence type="ECO:0000256" key="15">
    <source>
        <dbReference type="SAM" id="SignalP"/>
    </source>
</evidence>
<sequence length="332" mass="36791">MRLAPQPSARPLRLPLILLLLLHVLLLGAAVVSSPVVSAGCPDRCVCDEQLVVQCAGQHLTTFPADLPLATRQLIISNNRIAELPPLALNYLSDLVYLDCSNNSLTEVSQSTFGNLRKLAYLDLSFNTLRRVEDRTFGPLASLVMLRMTDNPGLSEIHPDAFAENKALQVVDVSRNNLTVLNISSLLALPALRSVGLSGNPWSCRCDNEDLSLWVHLESFKFQDEGQTVCGSPADMQGRRLGEVGIQLRTLCHQTLGSWDYLFFVVIGFVIFAAGTVSAWLMGVVMVLYERYIKKKDEQLDLENEDESNETSHSSRGRKDCNNRSLKNTYTV</sequence>